<dbReference type="EMBL" id="AP027729">
    <property type="protein sequence ID" value="BDZ41342.1"/>
    <property type="molecule type" value="Genomic_DNA"/>
</dbReference>
<feature type="transmembrane region" description="Helical" evidence="10">
    <location>
        <begin position="339"/>
        <end position="360"/>
    </location>
</feature>
<dbReference type="PANTHER" id="PTHR32507">
    <property type="entry name" value="NA(+)/H(+) ANTIPORTER 1"/>
    <property type="match status" value="1"/>
</dbReference>
<dbReference type="RefSeq" id="WP_286218514.1">
    <property type="nucleotide sequence ID" value="NZ_AP027729.1"/>
</dbReference>
<keyword evidence="13" id="KW-1185">Reference proteome</keyword>
<evidence type="ECO:0000256" key="1">
    <source>
        <dbReference type="ARBA" id="ARBA00004651"/>
    </source>
</evidence>
<evidence type="ECO:0000256" key="5">
    <source>
        <dbReference type="ARBA" id="ARBA00022692"/>
    </source>
</evidence>
<keyword evidence="4" id="KW-1003">Cell membrane</keyword>
<organism evidence="12 13">
    <name type="scientific">Paraoerskovia sediminicola</name>
    <dbReference type="NCBI Taxonomy" id="1138587"/>
    <lineage>
        <taxon>Bacteria</taxon>
        <taxon>Bacillati</taxon>
        <taxon>Actinomycetota</taxon>
        <taxon>Actinomycetes</taxon>
        <taxon>Micrococcales</taxon>
        <taxon>Cellulomonadaceae</taxon>
        <taxon>Paraoerskovia</taxon>
    </lineage>
</organism>
<keyword evidence="7" id="KW-0406">Ion transport</keyword>
<dbReference type="Pfam" id="PF00999">
    <property type="entry name" value="Na_H_Exchanger"/>
    <property type="match status" value="1"/>
</dbReference>
<dbReference type="Gene3D" id="1.20.1530.20">
    <property type="match status" value="1"/>
</dbReference>
<evidence type="ECO:0000256" key="2">
    <source>
        <dbReference type="ARBA" id="ARBA00022448"/>
    </source>
</evidence>
<feature type="transmembrane region" description="Helical" evidence="10">
    <location>
        <begin position="195"/>
        <end position="214"/>
    </location>
</feature>
<keyword evidence="3" id="KW-0050">Antiport</keyword>
<accession>A0ABN6XCH8</accession>
<evidence type="ECO:0000256" key="6">
    <source>
        <dbReference type="ARBA" id="ARBA00022989"/>
    </source>
</evidence>
<feature type="domain" description="Cation/H+ exchanger transmembrane" evidence="11">
    <location>
        <begin position="22"/>
        <end position="394"/>
    </location>
</feature>
<dbReference type="InterPro" id="IPR038770">
    <property type="entry name" value="Na+/solute_symporter_sf"/>
</dbReference>
<evidence type="ECO:0000256" key="10">
    <source>
        <dbReference type="SAM" id="Phobius"/>
    </source>
</evidence>
<evidence type="ECO:0000256" key="4">
    <source>
        <dbReference type="ARBA" id="ARBA00022475"/>
    </source>
</evidence>
<dbReference type="Proteomes" id="UP001321475">
    <property type="component" value="Chromosome"/>
</dbReference>
<feature type="transmembrane region" description="Helical" evidence="10">
    <location>
        <begin position="310"/>
        <end position="332"/>
    </location>
</feature>
<feature type="transmembrane region" description="Helical" evidence="10">
    <location>
        <begin position="277"/>
        <end position="298"/>
    </location>
</feature>
<keyword evidence="6 10" id="KW-1133">Transmembrane helix</keyword>
<reference evidence="13" key="1">
    <citation type="journal article" date="2019" name="Int. J. Syst. Evol. Microbiol.">
        <title>The Global Catalogue of Microorganisms (GCM) 10K type strain sequencing project: providing services to taxonomists for standard genome sequencing and annotation.</title>
        <authorList>
            <consortium name="The Broad Institute Genomics Platform"/>
            <consortium name="The Broad Institute Genome Sequencing Center for Infectious Disease"/>
            <person name="Wu L."/>
            <person name="Ma J."/>
        </authorList>
    </citation>
    <scope>NUCLEOTIDE SEQUENCE [LARGE SCALE GENOMIC DNA]</scope>
    <source>
        <strain evidence="13">NBRC 108565</strain>
    </source>
</reference>
<name>A0ABN6XCH8_9CELL</name>
<keyword evidence="2" id="KW-0813">Transport</keyword>
<feature type="transmembrane region" description="Helical" evidence="10">
    <location>
        <begin position="161"/>
        <end position="183"/>
    </location>
</feature>
<feature type="region of interest" description="Disordered" evidence="9">
    <location>
        <begin position="395"/>
        <end position="417"/>
    </location>
</feature>
<evidence type="ECO:0000259" key="11">
    <source>
        <dbReference type="Pfam" id="PF00999"/>
    </source>
</evidence>
<evidence type="ECO:0000256" key="8">
    <source>
        <dbReference type="ARBA" id="ARBA00023136"/>
    </source>
</evidence>
<evidence type="ECO:0000313" key="12">
    <source>
        <dbReference type="EMBL" id="BDZ41342.1"/>
    </source>
</evidence>
<keyword evidence="8 10" id="KW-0472">Membrane</keyword>
<gene>
    <name evidence="12" type="ORF">GCM10025865_06410</name>
</gene>
<evidence type="ECO:0000256" key="7">
    <source>
        <dbReference type="ARBA" id="ARBA00023065"/>
    </source>
</evidence>
<evidence type="ECO:0000256" key="9">
    <source>
        <dbReference type="SAM" id="MobiDB-lite"/>
    </source>
</evidence>
<feature type="transmembrane region" description="Helical" evidence="10">
    <location>
        <begin position="45"/>
        <end position="71"/>
    </location>
</feature>
<feature type="transmembrane region" description="Helical" evidence="10">
    <location>
        <begin position="92"/>
        <end position="113"/>
    </location>
</feature>
<dbReference type="PANTHER" id="PTHR32507:SF8">
    <property type="entry name" value="CNH1P"/>
    <property type="match status" value="1"/>
</dbReference>
<proteinExistence type="predicted"/>
<sequence length="417" mass="42099">MTTTTLAVLACLVLVWAVGSGALQRREITGPLVFVAAGALLANDAWGLVPLDVETGAVHTLAELALALVLFGDAVRIDLRALRSTAALPARLLLLGLPLTLLAGTGAALLLLTDLPWELALFVAAALAPTDAALSSQVITDTRVPTRLRVALNVESGLNDGLSTPVVTLAIALAGVSLGVGSLERHGLGGAALEMLVALGIGAGVGAAGAWGLALSSRRGWAAGGALRIGTLATGIAAFALAVAADGNGFVAAFVGGLVFGLVTDREQCETHRTTELVELGGELMTLVVWFMFGAALVPMAVEHASFATVGYAVASLTVVRLLPVGAALLGYRIPARDVLFLGWFGPRGLASVVFALLALEQLGEGPVVTSAVATVATTVLLSVVLHGVTAGPAASAYARGGPEHPSSPEARGSYLN</sequence>
<evidence type="ECO:0000256" key="3">
    <source>
        <dbReference type="ARBA" id="ARBA00022449"/>
    </source>
</evidence>
<evidence type="ECO:0000313" key="13">
    <source>
        <dbReference type="Proteomes" id="UP001321475"/>
    </source>
</evidence>
<dbReference type="InterPro" id="IPR006153">
    <property type="entry name" value="Cation/H_exchanger_TM"/>
</dbReference>
<comment type="subcellular location">
    <subcellularLocation>
        <location evidence="1">Cell membrane</location>
        <topology evidence="1">Multi-pass membrane protein</topology>
    </subcellularLocation>
</comment>
<feature type="transmembrane region" description="Helical" evidence="10">
    <location>
        <begin position="366"/>
        <end position="386"/>
    </location>
</feature>
<protein>
    <submittedName>
        <fullName evidence="12">Sodium:proton antiporter</fullName>
    </submittedName>
</protein>
<keyword evidence="5 10" id="KW-0812">Transmembrane</keyword>